<dbReference type="AlphaFoldDB" id="A0A9D7SBU0"/>
<dbReference type="InterPro" id="IPR036909">
    <property type="entry name" value="Cyt_c-like_dom_sf"/>
</dbReference>
<evidence type="ECO:0000313" key="7">
    <source>
        <dbReference type="EMBL" id="MBK9719116.1"/>
    </source>
</evidence>
<evidence type="ECO:0000256" key="2">
    <source>
        <dbReference type="ARBA" id="ARBA00022729"/>
    </source>
</evidence>
<dbReference type="InterPro" id="IPR051395">
    <property type="entry name" value="Cytochrome_c_Peroxidase/MauG"/>
</dbReference>
<dbReference type="GO" id="GO:0046872">
    <property type="term" value="F:metal ion binding"/>
    <property type="evidence" value="ECO:0007669"/>
    <property type="project" value="UniProtKB-KW"/>
</dbReference>
<dbReference type="EMBL" id="JADKFW010000015">
    <property type="protein sequence ID" value="MBK9719116.1"/>
    <property type="molecule type" value="Genomic_DNA"/>
</dbReference>
<dbReference type="InterPro" id="IPR026259">
    <property type="entry name" value="MauG/Cytc_peroxidase"/>
</dbReference>
<evidence type="ECO:0000256" key="1">
    <source>
        <dbReference type="ARBA" id="ARBA00004196"/>
    </source>
</evidence>
<comment type="subcellular location">
    <subcellularLocation>
        <location evidence="1">Cell envelope</location>
    </subcellularLocation>
</comment>
<dbReference type="Proteomes" id="UP000808349">
    <property type="component" value="Unassembled WGS sequence"/>
</dbReference>
<evidence type="ECO:0000256" key="3">
    <source>
        <dbReference type="ARBA" id="ARBA00023002"/>
    </source>
</evidence>
<feature type="binding site" description="covalent" evidence="4">
    <location>
        <position position="60"/>
    </location>
    <ligand>
        <name>heme c</name>
        <dbReference type="ChEBI" id="CHEBI:61717"/>
        <label>1</label>
    </ligand>
</feature>
<evidence type="ECO:0000313" key="8">
    <source>
        <dbReference type="Proteomes" id="UP000808349"/>
    </source>
</evidence>
<feature type="binding site" description="covalent" evidence="4">
    <location>
        <position position="57"/>
    </location>
    <ligand>
        <name>heme c</name>
        <dbReference type="ChEBI" id="CHEBI:61717"/>
        <label>1</label>
    </ligand>
</feature>
<sequence>MKRKCLIGIIVLIPILFSSVCYEPVEISTNSNKSKLGELGHYFFYDVRLSYDLKKSCSSCHDPSLAFSDGYRLSLNSDAQMLKRNSSSILNINHRACFDWANPQITSLKEQMKRPLFSAHPIELGFNLKESQILERFKSDRLYQSLYKSCYGTEISNLNLDEIMDCIVAYELSLQSRFSIYDQFLKTKDTLIFTDQELTGYKLFFSDSISCHRCHGGLDFVEPTMGPAFANIGLYNCNGSYPVRDRGQYEHSKNYFDDGVFRIPTLRNVAITAPYYHDGSGNSLEDVIMNYEHRGRNILNGDCVGDGSLHPNVDSRLKRFQLDGNKRKALIAFLHALTDTSYLSNPYFLDPFNE</sequence>
<dbReference type="GO" id="GO:0020037">
    <property type="term" value="F:heme binding"/>
    <property type="evidence" value="ECO:0007669"/>
    <property type="project" value="InterPro"/>
</dbReference>
<keyword evidence="2" id="KW-0732">Signal</keyword>
<feature type="binding site" description="covalent" evidence="4">
    <location>
        <position position="211"/>
    </location>
    <ligand>
        <name>heme c</name>
        <dbReference type="ChEBI" id="CHEBI:61717"/>
        <label>2</label>
    </ligand>
</feature>
<keyword evidence="5" id="KW-0479">Metal-binding</keyword>
<comment type="PTM">
    <text evidence="4">Binds 2 heme groups per subunit.</text>
</comment>
<dbReference type="SUPFAM" id="SSF46626">
    <property type="entry name" value="Cytochrome c"/>
    <property type="match status" value="2"/>
</dbReference>
<dbReference type="Pfam" id="PF03150">
    <property type="entry name" value="CCP_MauG"/>
    <property type="match status" value="1"/>
</dbReference>
<dbReference type="GO" id="GO:0009055">
    <property type="term" value="F:electron transfer activity"/>
    <property type="evidence" value="ECO:0007669"/>
    <property type="project" value="InterPro"/>
</dbReference>
<feature type="domain" description="Di-haem cytochrome c peroxidase" evidence="6">
    <location>
        <begin position="38"/>
        <end position="189"/>
    </location>
</feature>
<proteinExistence type="predicted"/>
<dbReference type="GO" id="GO:0004130">
    <property type="term" value="F:cytochrome-c peroxidase activity"/>
    <property type="evidence" value="ECO:0007669"/>
    <property type="project" value="TreeGrafter"/>
</dbReference>
<gene>
    <name evidence="7" type="ORF">IPO85_16680</name>
</gene>
<reference evidence="7 8" key="1">
    <citation type="submission" date="2020-10" db="EMBL/GenBank/DDBJ databases">
        <title>Connecting structure to function with the recovery of over 1000 high-quality activated sludge metagenome-assembled genomes encoding full-length rRNA genes using long-read sequencing.</title>
        <authorList>
            <person name="Singleton C.M."/>
            <person name="Petriglieri F."/>
            <person name="Kristensen J.M."/>
            <person name="Kirkegaard R.H."/>
            <person name="Michaelsen T.Y."/>
            <person name="Andersen M.H."/>
            <person name="Karst S.M."/>
            <person name="Dueholm M.S."/>
            <person name="Nielsen P.H."/>
            <person name="Albertsen M."/>
        </authorList>
    </citation>
    <scope>NUCLEOTIDE SEQUENCE [LARGE SCALE GENOMIC DNA]</scope>
    <source>
        <strain evidence="7">Ribe_18-Q3-R11-54_BAT3C.373</strain>
    </source>
</reference>
<keyword evidence="5" id="KW-0408">Iron</keyword>
<name>A0A9D7SBU0_9BACT</name>
<feature type="binding site" description="covalent" evidence="4">
    <location>
        <position position="214"/>
    </location>
    <ligand>
        <name>heme c</name>
        <dbReference type="ChEBI" id="CHEBI:61717"/>
        <label>2</label>
    </ligand>
</feature>
<dbReference type="InterPro" id="IPR004852">
    <property type="entry name" value="Di-haem_cyt_c_peroxidsae"/>
</dbReference>
<organism evidence="7 8">
    <name type="scientific">Candidatus Defluviibacterium haderslevense</name>
    <dbReference type="NCBI Taxonomy" id="2981993"/>
    <lineage>
        <taxon>Bacteria</taxon>
        <taxon>Pseudomonadati</taxon>
        <taxon>Bacteroidota</taxon>
        <taxon>Saprospiria</taxon>
        <taxon>Saprospirales</taxon>
        <taxon>Saprospiraceae</taxon>
        <taxon>Candidatus Defluviibacterium</taxon>
    </lineage>
</organism>
<keyword evidence="3" id="KW-0560">Oxidoreductase</keyword>
<dbReference type="PIRSF" id="PIRSF000294">
    <property type="entry name" value="Cytochrome-c_peroxidase"/>
    <property type="match status" value="1"/>
</dbReference>
<comment type="cofactor">
    <cofactor evidence="4">
        <name>heme</name>
        <dbReference type="ChEBI" id="CHEBI:30413"/>
    </cofactor>
    <text evidence="4">Binds 2 heme groups.</text>
</comment>
<protein>
    <submittedName>
        <fullName evidence="7">Di-heme enzyme</fullName>
    </submittedName>
</protein>
<keyword evidence="4" id="KW-0349">Heme</keyword>
<dbReference type="Gene3D" id="1.10.760.10">
    <property type="entry name" value="Cytochrome c-like domain"/>
    <property type="match status" value="2"/>
</dbReference>
<evidence type="ECO:0000256" key="5">
    <source>
        <dbReference type="PIRSR" id="PIRSR000294-2"/>
    </source>
</evidence>
<comment type="caution">
    <text evidence="7">The sequence shown here is derived from an EMBL/GenBank/DDBJ whole genome shotgun (WGS) entry which is preliminary data.</text>
</comment>
<evidence type="ECO:0000259" key="6">
    <source>
        <dbReference type="Pfam" id="PF03150"/>
    </source>
</evidence>
<dbReference type="PANTHER" id="PTHR30600">
    <property type="entry name" value="CYTOCHROME C PEROXIDASE-RELATED"/>
    <property type="match status" value="1"/>
</dbReference>
<feature type="binding site" description="axial binding residue" evidence="5">
    <location>
        <position position="61"/>
    </location>
    <ligand>
        <name>heme c</name>
        <dbReference type="ChEBI" id="CHEBI:61717"/>
        <label>1</label>
    </ligand>
    <ligandPart>
        <name>Fe</name>
        <dbReference type="ChEBI" id="CHEBI:18248"/>
    </ligandPart>
</feature>
<feature type="binding site" description="axial binding residue" evidence="5">
    <location>
        <position position="215"/>
    </location>
    <ligand>
        <name>heme c</name>
        <dbReference type="ChEBI" id="CHEBI:61717"/>
        <label>2</label>
    </ligand>
    <ligandPart>
        <name>Fe</name>
        <dbReference type="ChEBI" id="CHEBI:18248"/>
    </ligandPart>
</feature>
<evidence type="ECO:0000256" key="4">
    <source>
        <dbReference type="PIRSR" id="PIRSR000294-1"/>
    </source>
</evidence>
<accession>A0A9D7SBU0</accession>
<dbReference type="GO" id="GO:0030313">
    <property type="term" value="C:cell envelope"/>
    <property type="evidence" value="ECO:0007669"/>
    <property type="project" value="UniProtKB-SubCell"/>
</dbReference>